<dbReference type="InterPro" id="IPR033468">
    <property type="entry name" value="Metaxin_GST"/>
</dbReference>
<dbReference type="SUPFAM" id="SSF47616">
    <property type="entry name" value="GST C-terminal domain-like"/>
    <property type="match status" value="1"/>
</dbReference>
<name>A0A1F6V5J3_9PROT</name>
<dbReference type="InterPro" id="IPR004045">
    <property type="entry name" value="Glutathione_S-Trfase_N"/>
</dbReference>
<dbReference type="Pfam" id="PF13417">
    <property type="entry name" value="GST_N_3"/>
    <property type="match status" value="1"/>
</dbReference>
<dbReference type="EMBL" id="MFSP01000116">
    <property type="protein sequence ID" value="OGI64892.1"/>
    <property type="molecule type" value="Genomic_DNA"/>
</dbReference>
<dbReference type="Gene3D" id="3.40.30.10">
    <property type="entry name" value="Glutaredoxin"/>
    <property type="match status" value="1"/>
</dbReference>
<proteinExistence type="predicted"/>
<dbReference type="Gene3D" id="1.20.1050.10">
    <property type="match status" value="1"/>
</dbReference>
<dbReference type="InterPro" id="IPR010987">
    <property type="entry name" value="Glutathione-S-Trfase_C-like"/>
</dbReference>
<dbReference type="Proteomes" id="UP000179076">
    <property type="component" value="Unassembled WGS sequence"/>
</dbReference>
<accession>A0A1F6V5J3</accession>
<comment type="caution">
    <text evidence="3">The sequence shown here is derived from an EMBL/GenBank/DDBJ whole genome shotgun (WGS) entry which is preliminary data.</text>
</comment>
<dbReference type="Pfam" id="PF17171">
    <property type="entry name" value="GST_C_6"/>
    <property type="match status" value="1"/>
</dbReference>
<sequence length="217" mass="24114">MKLYRFKYSCYARKAQAALDLIGAKYSAIDVPYGDRTELAELTGGYIQVPVLVMDNGEVVTDSRNICARLAATPVGATLVPAHLSGPIWAYADWCDGPFEDVMFRVASAGVRRLFKRPVDRALYTYIKERKYGAGCVDQWERDHEPLIKRAAELLQPTLRTLNTQPFIFGDKPTLADAALFGQFAMLHEADASLPAKVSATFVAWMQRVEQSKAMSA</sequence>
<dbReference type="AlphaFoldDB" id="A0A1F6V5J3"/>
<organism evidence="3 4">
    <name type="scientific">Candidatus Muproteobacteria bacterium RBG_16_60_9</name>
    <dbReference type="NCBI Taxonomy" id="1817755"/>
    <lineage>
        <taxon>Bacteria</taxon>
        <taxon>Pseudomonadati</taxon>
        <taxon>Pseudomonadota</taxon>
        <taxon>Candidatus Muproteobacteria</taxon>
    </lineage>
</organism>
<dbReference type="GO" id="GO:0016740">
    <property type="term" value="F:transferase activity"/>
    <property type="evidence" value="ECO:0007669"/>
    <property type="project" value="UniProtKB-KW"/>
</dbReference>
<keyword evidence="3" id="KW-0808">Transferase</keyword>
<gene>
    <name evidence="3" type="ORF">A2W18_01825</name>
</gene>
<dbReference type="PROSITE" id="PS50404">
    <property type="entry name" value="GST_NTER"/>
    <property type="match status" value="1"/>
</dbReference>
<dbReference type="SUPFAM" id="SSF52833">
    <property type="entry name" value="Thioredoxin-like"/>
    <property type="match status" value="1"/>
</dbReference>
<evidence type="ECO:0000313" key="3">
    <source>
        <dbReference type="EMBL" id="OGI64892.1"/>
    </source>
</evidence>
<feature type="domain" description="GST C-terminal" evidence="2">
    <location>
        <begin position="97"/>
        <end position="217"/>
    </location>
</feature>
<dbReference type="InterPro" id="IPR036249">
    <property type="entry name" value="Thioredoxin-like_sf"/>
</dbReference>
<protein>
    <submittedName>
        <fullName evidence="3">Glutathione S-transferase</fullName>
    </submittedName>
</protein>
<dbReference type="PROSITE" id="PS50405">
    <property type="entry name" value="GST_CTER"/>
    <property type="match status" value="1"/>
</dbReference>
<feature type="domain" description="GST N-terminal" evidence="1">
    <location>
        <begin position="1"/>
        <end position="78"/>
    </location>
</feature>
<evidence type="ECO:0000313" key="4">
    <source>
        <dbReference type="Proteomes" id="UP000179076"/>
    </source>
</evidence>
<reference evidence="3 4" key="1">
    <citation type="journal article" date="2016" name="Nat. Commun.">
        <title>Thousands of microbial genomes shed light on interconnected biogeochemical processes in an aquifer system.</title>
        <authorList>
            <person name="Anantharaman K."/>
            <person name="Brown C.T."/>
            <person name="Hug L.A."/>
            <person name="Sharon I."/>
            <person name="Castelle C.J."/>
            <person name="Probst A.J."/>
            <person name="Thomas B.C."/>
            <person name="Singh A."/>
            <person name="Wilkins M.J."/>
            <person name="Karaoz U."/>
            <person name="Brodie E.L."/>
            <person name="Williams K.H."/>
            <person name="Hubbard S.S."/>
            <person name="Banfield J.F."/>
        </authorList>
    </citation>
    <scope>NUCLEOTIDE SEQUENCE [LARGE SCALE GENOMIC DNA]</scope>
</reference>
<evidence type="ECO:0000259" key="1">
    <source>
        <dbReference type="PROSITE" id="PS50404"/>
    </source>
</evidence>
<dbReference type="InterPro" id="IPR036282">
    <property type="entry name" value="Glutathione-S-Trfase_C_sf"/>
</dbReference>
<dbReference type="CDD" id="cd00570">
    <property type="entry name" value="GST_N_family"/>
    <property type="match status" value="1"/>
</dbReference>
<evidence type="ECO:0000259" key="2">
    <source>
        <dbReference type="PROSITE" id="PS50405"/>
    </source>
</evidence>